<dbReference type="AlphaFoldDB" id="A0A0C2FF48"/>
<evidence type="ECO:0000313" key="3">
    <source>
        <dbReference type="EMBL" id="KIH43641.1"/>
    </source>
</evidence>
<gene>
    <name evidence="3" type="ORF">ANCDUO_26348</name>
</gene>
<dbReference type="PANTHER" id="PTHR12598">
    <property type="entry name" value="COPPER HOMEOSTASIS PROTEIN CUTC"/>
    <property type="match status" value="1"/>
</dbReference>
<organism evidence="3 4">
    <name type="scientific">Ancylostoma duodenale</name>
    <dbReference type="NCBI Taxonomy" id="51022"/>
    <lineage>
        <taxon>Eukaryota</taxon>
        <taxon>Metazoa</taxon>
        <taxon>Ecdysozoa</taxon>
        <taxon>Nematoda</taxon>
        <taxon>Chromadorea</taxon>
        <taxon>Rhabditida</taxon>
        <taxon>Rhabditina</taxon>
        <taxon>Rhabditomorpha</taxon>
        <taxon>Strongyloidea</taxon>
        <taxon>Ancylostomatidae</taxon>
        <taxon>Ancylostomatinae</taxon>
        <taxon>Ancylostoma</taxon>
    </lineage>
</organism>
<reference evidence="3 4" key="1">
    <citation type="submission" date="2013-12" db="EMBL/GenBank/DDBJ databases">
        <title>Draft genome of the parsitic nematode Ancylostoma duodenale.</title>
        <authorList>
            <person name="Mitreva M."/>
        </authorList>
    </citation>
    <scope>NUCLEOTIDE SEQUENCE [LARGE SCALE GENOMIC DNA]</scope>
    <source>
        <strain evidence="3 4">Zhejiang</strain>
    </source>
</reference>
<comment type="similarity">
    <text evidence="1">Belongs to the CutC family.</text>
</comment>
<evidence type="ECO:0000313" key="4">
    <source>
        <dbReference type="Proteomes" id="UP000054047"/>
    </source>
</evidence>
<dbReference type="OrthoDB" id="7392499at2759"/>
<dbReference type="EMBL" id="KN784000">
    <property type="protein sequence ID" value="KIH43641.1"/>
    <property type="molecule type" value="Genomic_DNA"/>
</dbReference>
<dbReference type="SUPFAM" id="SSF110395">
    <property type="entry name" value="CutC-like"/>
    <property type="match status" value="1"/>
</dbReference>
<proteinExistence type="inferred from homology"/>
<dbReference type="Proteomes" id="UP000054047">
    <property type="component" value="Unassembled WGS sequence"/>
</dbReference>
<evidence type="ECO:0000256" key="1">
    <source>
        <dbReference type="ARBA" id="ARBA00007768"/>
    </source>
</evidence>
<name>A0A0C2FF48_9BILA</name>
<dbReference type="PANTHER" id="PTHR12598:SF0">
    <property type="entry name" value="COPPER HOMEOSTASIS PROTEIN CUTC HOMOLOG"/>
    <property type="match status" value="1"/>
</dbReference>
<dbReference type="Gene3D" id="3.20.20.380">
    <property type="entry name" value="Copper homeostasis (CutC) domain"/>
    <property type="match status" value="1"/>
</dbReference>
<dbReference type="InterPro" id="IPR005627">
    <property type="entry name" value="CutC-like"/>
</dbReference>
<keyword evidence="4" id="KW-1185">Reference proteome</keyword>
<dbReference type="GO" id="GO:0005507">
    <property type="term" value="F:copper ion binding"/>
    <property type="evidence" value="ECO:0007669"/>
    <property type="project" value="TreeGrafter"/>
</dbReference>
<feature type="non-terminal residue" evidence="3">
    <location>
        <position position="1"/>
    </location>
</feature>
<dbReference type="InterPro" id="IPR036822">
    <property type="entry name" value="CutC-like_dom_sf"/>
</dbReference>
<dbReference type="Pfam" id="PF03932">
    <property type="entry name" value="CutC"/>
    <property type="match status" value="1"/>
</dbReference>
<evidence type="ECO:0000256" key="2">
    <source>
        <dbReference type="ARBA" id="ARBA00019014"/>
    </source>
</evidence>
<sequence length="105" mass="11836">MEFFWSITFCSTGALDVARCERLIQAARPAPCTLHRAFDFVKDWKETIQEAIKCGFKTILTSGQAATAMDGIIRLKKIRKEADDKINILVGTFWSNFQDLASFAV</sequence>
<accession>A0A0C2FF48</accession>
<protein>
    <recommendedName>
        <fullName evidence="2">Copper homeostasis protein cutC homolog</fullName>
    </recommendedName>
</protein>